<protein>
    <submittedName>
        <fullName evidence="1">Uncharacterized protein</fullName>
    </submittedName>
</protein>
<name>A0AAN4VYX1_9BACT</name>
<proteinExistence type="predicted"/>
<gene>
    <name evidence="1" type="ORF">PEDI_31460</name>
</gene>
<reference evidence="1 2" key="1">
    <citation type="submission" date="2021-12" db="EMBL/GenBank/DDBJ databases">
        <title>Genome sequencing of bacteria with rrn-lacking chromosome and rrn-plasmid.</title>
        <authorList>
            <person name="Anda M."/>
            <person name="Iwasaki W."/>
        </authorList>
    </citation>
    <scope>NUCLEOTIDE SEQUENCE [LARGE SCALE GENOMIC DNA]</scope>
    <source>
        <strain evidence="1 2">NBRC 15940</strain>
    </source>
</reference>
<sequence length="49" mass="5603">MYLFCCDIGLFAAIEGRGHNDFLFALNERYGHKKPECLALRLKVGSERV</sequence>
<evidence type="ECO:0000313" key="1">
    <source>
        <dbReference type="EMBL" id="GJM62594.1"/>
    </source>
</evidence>
<dbReference type="EMBL" id="BQKE01000002">
    <property type="protein sequence ID" value="GJM62594.1"/>
    <property type="molecule type" value="Genomic_DNA"/>
</dbReference>
<evidence type="ECO:0000313" key="2">
    <source>
        <dbReference type="Proteomes" id="UP001310022"/>
    </source>
</evidence>
<dbReference type="Proteomes" id="UP001310022">
    <property type="component" value="Unassembled WGS sequence"/>
</dbReference>
<accession>A0AAN4VYX1</accession>
<organism evidence="1 2">
    <name type="scientific">Persicobacter diffluens</name>
    <dbReference type="NCBI Taxonomy" id="981"/>
    <lineage>
        <taxon>Bacteria</taxon>
        <taxon>Pseudomonadati</taxon>
        <taxon>Bacteroidota</taxon>
        <taxon>Cytophagia</taxon>
        <taxon>Cytophagales</taxon>
        <taxon>Persicobacteraceae</taxon>
        <taxon>Persicobacter</taxon>
    </lineage>
</organism>
<dbReference type="AlphaFoldDB" id="A0AAN4VYX1"/>
<comment type="caution">
    <text evidence="1">The sequence shown here is derived from an EMBL/GenBank/DDBJ whole genome shotgun (WGS) entry which is preliminary data.</text>
</comment>
<keyword evidence="2" id="KW-1185">Reference proteome</keyword>